<proteinExistence type="predicted"/>
<dbReference type="InterPro" id="IPR029033">
    <property type="entry name" value="His_PPase_superfam"/>
</dbReference>
<dbReference type="Pfam" id="PF00300">
    <property type="entry name" value="His_Phos_1"/>
    <property type="match status" value="1"/>
</dbReference>
<dbReference type="SMART" id="SM00855">
    <property type="entry name" value="PGAM"/>
    <property type="match status" value="1"/>
</dbReference>
<dbReference type="InterPro" id="IPR050275">
    <property type="entry name" value="PGM_Phosphatase"/>
</dbReference>
<evidence type="ECO:0000313" key="3">
    <source>
        <dbReference type="EMBL" id="ASU83078.1"/>
    </source>
</evidence>
<dbReference type="Gene3D" id="3.40.50.1240">
    <property type="entry name" value="Phosphoglycerate mutase-like"/>
    <property type="match status" value="1"/>
</dbReference>
<name>A0A223S4P4_9ACTN</name>
<dbReference type="InterPro" id="IPR013078">
    <property type="entry name" value="His_Pase_superF_clade-1"/>
</dbReference>
<gene>
    <name evidence="3" type="ORF">CDO52_10055</name>
</gene>
<dbReference type="OrthoDB" id="9781415at2"/>
<accession>A0A223S4P4</accession>
<dbReference type="GO" id="GO:0005737">
    <property type="term" value="C:cytoplasm"/>
    <property type="evidence" value="ECO:0007669"/>
    <property type="project" value="TreeGrafter"/>
</dbReference>
<dbReference type="SUPFAM" id="SSF53254">
    <property type="entry name" value="Phosphoglycerate mutase-like"/>
    <property type="match status" value="1"/>
</dbReference>
<sequence>MPETRRVICWRHGQTAWNTEKRFQGQTDIPLNDTGMAQARSAAALLARLRPDAIIASDLRRAADTADCLAARTGLTVEHDKGLRERYGGSWEGLTTAEIHERWPEENARMAIPDGEDLQAVGERVQEAIVRGLASVPENGLLVVASHGAALRAGINRMLGLPPELRQALGPLGNCSWSLLGPLRIGGWRLLEHNAASLPEERILSDDR</sequence>
<dbReference type="GO" id="GO:0016791">
    <property type="term" value="F:phosphatase activity"/>
    <property type="evidence" value="ECO:0007669"/>
    <property type="project" value="TreeGrafter"/>
</dbReference>
<organism evidence="3 4">
    <name type="scientific">Nocardiopsis gilva YIM 90087</name>
    <dbReference type="NCBI Taxonomy" id="1235441"/>
    <lineage>
        <taxon>Bacteria</taxon>
        <taxon>Bacillati</taxon>
        <taxon>Actinomycetota</taxon>
        <taxon>Actinomycetes</taxon>
        <taxon>Streptosporangiales</taxon>
        <taxon>Nocardiopsidaceae</taxon>
        <taxon>Nocardiopsis</taxon>
    </lineage>
</organism>
<dbReference type="KEGG" id="ngv:CDO52_10055"/>
<dbReference type="PANTHER" id="PTHR48100:SF62">
    <property type="entry name" value="GLUCOSYL-3-PHOSPHOGLYCERATE PHOSPHATASE"/>
    <property type="match status" value="1"/>
</dbReference>
<dbReference type="RefSeq" id="WP_017617692.1">
    <property type="nucleotide sequence ID" value="NZ_ANBG01000088.1"/>
</dbReference>
<dbReference type="PANTHER" id="PTHR48100">
    <property type="entry name" value="BROAD-SPECIFICITY PHOSPHATASE YOR283W-RELATED"/>
    <property type="match status" value="1"/>
</dbReference>
<evidence type="ECO:0000256" key="2">
    <source>
        <dbReference type="PIRSR" id="PIRSR613078-2"/>
    </source>
</evidence>
<feature type="binding site" evidence="2">
    <location>
        <begin position="11"/>
        <end position="18"/>
    </location>
    <ligand>
        <name>substrate</name>
    </ligand>
</feature>
<feature type="active site" description="Proton donor/acceptor" evidence="1">
    <location>
        <position position="85"/>
    </location>
</feature>
<keyword evidence="4" id="KW-1185">Reference proteome</keyword>
<dbReference type="CDD" id="cd07067">
    <property type="entry name" value="HP_PGM_like"/>
    <property type="match status" value="1"/>
</dbReference>
<dbReference type="EMBL" id="CP022753">
    <property type="protein sequence ID" value="ASU83078.1"/>
    <property type="molecule type" value="Genomic_DNA"/>
</dbReference>
<reference evidence="3 4" key="1">
    <citation type="submission" date="2017-08" db="EMBL/GenBank/DDBJ databases">
        <title>The complete genome sequence of Nocardiopsis gilva YIM 90087.</title>
        <authorList>
            <person name="Yin M."/>
            <person name="Tang S."/>
        </authorList>
    </citation>
    <scope>NUCLEOTIDE SEQUENCE [LARGE SCALE GENOMIC DNA]</scope>
    <source>
        <strain evidence="3 4">YIM 90087</strain>
    </source>
</reference>
<feature type="active site" description="Tele-phosphohistidine intermediate" evidence="1">
    <location>
        <position position="12"/>
    </location>
</feature>
<feature type="binding site" evidence="2">
    <location>
        <position position="61"/>
    </location>
    <ligand>
        <name>substrate</name>
    </ligand>
</feature>
<dbReference type="AlphaFoldDB" id="A0A223S4P4"/>
<protein>
    <submittedName>
        <fullName evidence="3">Histidine phosphatase family protein</fullName>
    </submittedName>
</protein>
<evidence type="ECO:0000313" key="4">
    <source>
        <dbReference type="Proteomes" id="UP000215005"/>
    </source>
</evidence>
<evidence type="ECO:0000256" key="1">
    <source>
        <dbReference type="PIRSR" id="PIRSR613078-1"/>
    </source>
</evidence>
<dbReference type="Proteomes" id="UP000215005">
    <property type="component" value="Chromosome"/>
</dbReference>